<evidence type="ECO:0000313" key="3">
    <source>
        <dbReference type="Proteomes" id="UP000663848"/>
    </source>
</evidence>
<dbReference type="PROSITE" id="PS50060">
    <property type="entry name" value="MAM_2"/>
    <property type="match status" value="1"/>
</dbReference>
<feature type="non-terminal residue" evidence="2">
    <location>
        <position position="72"/>
    </location>
</feature>
<dbReference type="Proteomes" id="UP000663848">
    <property type="component" value="Unassembled WGS sequence"/>
</dbReference>
<dbReference type="InterPro" id="IPR000998">
    <property type="entry name" value="MAM_dom"/>
</dbReference>
<feature type="domain" description="MAM" evidence="1">
    <location>
        <begin position="1"/>
        <end position="72"/>
    </location>
</feature>
<name>A0A822ECC1_9BILA</name>
<evidence type="ECO:0000259" key="1">
    <source>
        <dbReference type="PROSITE" id="PS50060"/>
    </source>
</evidence>
<accession>A0A822ECC1</accession>
<gene>
    <name evidence="2" type="ORF">QYT958_LOCUS44675</name>
</gene>
<dbReference type="Gene3D" id="2.60.120.200">
    <property type="match status" value="1"/>
</dbReference>
<organism evidence="2 3">
    <name type="scientific">Rotaria socialis</name>
    <dbReference type="NCBI Taxonomy" id="392032"/>
    <lineage>
        <taxon>Eukaryota</taxon>
        <taxon>Metazoa</taxon>
        <taxon>Spiralia</taxon>
        <taxon>Gnathifera</taxon>
        <taxon>Rotifera</taxon>
        <taxon>Eurotatoria</taxon>
        <taxon>Bdelloidea</taxon>
        <taxon>Philodinida</taxon>
        <taxon>Philodinidae</taxon>
        <taxon>Rotaria</taxon>
    </lineage>
</organism>
<comment type="caution">
    <text evidence="2">The sequence shown here is derived from an EMBL/GenBank/DDBJ whole genome shotgun (WGS) entry which is preliminary data.</text>
</comment>
<sequence>MANNQFNWTRVQASTVAAPGKLEFIISFSAIRKTSYDLEIDHTTNTVQGYFMQADLSKGGANDYARLKSPTL</sequence>
<proteinExistence type="predicted"/>
<dbReference type="EMBL" id="CAJOBR010070389">
    <property type="protein sequence ID" value="CAF5097819.1"/>
    <property type="molecule type" value="Genomic_DNA"/>
</dbReference>
<dbReference type="AlphaFoldDB" id="A0A822ECC1"/>
<protein>
    <recommendedName>
        <fullName evidence="1">MAM domain-containing protein</fullName>
    </recommendedName>
</protein>
<reference evidence="2" key="1">
    <citation type="submission" date="2021-02" db="EMBL/GenBank/DDBJ databases">
        <authorList>
            <person name="Nowell W R."/>
        </authorList>
    </citation>
    <scope>NUCLEOTIDE SEQUENCE</scope>
</reference>
<dbReference type="GO" id="GO:0016020">
    <property type="term" value="C:membrane"/>
    <property type="evidence" value="ECO:0007669"/>
    <property type="project" value="InterPro"/>
</dbReference>
<evidence type="ECO:0000313" key="2">
    <source>
        <dbReference type="EMBL" id="CAF5097819.1"/>
    </source>
</evidence>